<protein>
    <submittedName>
        <fullName evidence="2">Uncharacterized protein</fullName>
    </submittedName>
</protein>
<evidence type="ECO:0000313" key="3">
    <source>
        <dbReference type="Proteomes" id="UP001054857"/>
    </source>
</evidence>
<feature type="compositionally biased region" description="Low complexity" evidence="1">
    <location>
        <begin position="202"/>
        <end position="215"/>
    </location>
</feature>
<feature type="region of interest" description="Disordered" evidence="1">
    <location>
        <begin position="179"/>
        <end position="215"/>
    </location>
</feature>
<sequence length="249" mass="26495">MLFCVSGERRPALTRPIHSSGTPACLTYTQCRHEPYAAFKLNWVTECRDARNPTVTAACSHATSPFGQSAAAVAVLPHYHPARRLIITCAGPRLDGRESFDNSHAGTGSVFSYATQLYNGTQPLHIEGIPHSYAWVPFRGALYLPLWLPNGHHEWWRLRRVPKPVPREVMVGPWTAAEGAAEDAAEGDSNVLQSSGTDQPTSSSSSSSSSMGQFTAASIRTAETASAAATVAVDTGMVFARAAAAAAVG</sequence>
<accession>A0AAD3DF31</accession>
<name>A0AAD3DF31_9CHLO</name>
<feature type="non-terminal residue" evidence="2">
    <location>
        <position position="249"/>
    </location>
</feature>
<keyword evidence="3" id="KW-1185">Reference proteome</keyword>
<feature type="compositionally biased region" description="Polar residues" evidence="1">
    <location>
        <begin position="190"/>
        <end position="201"/>
    </location>
</feature>
<dbReference type="AlphaFoldDB" id="A0AAD3DF31"/>
<dbReference type="Proteomes" id="UP001054857">
    <property type="component" value="Unassembled WGS sequence"/>
</dbReference>
<reference evidence="2 3" key="1">
    <citation type="journal article" date="2021" name="Sci. Rep.">
        <title>Genome sequencing of the multicellular alga Astrephomene provides insights into convergent evolution of germ-soma differentiation.</title>
        <authorList>
            <person name="Yamashita S."/>
            <person name="Yamamoto K."/>
            <person name="Matsuzaki R."/>
            <person name="Suzuki S."/>
            <person name="Yamaguchi H."/>
            <person name="Hirooka S."/>
            <person name="Minakuchi Y."/>
            <person name="Miyagishima S."/>
            <person name="Kawachi M."/>
            <person name="Toyoda A."/>
            <person name="Nozaki H."/>
        </authorList>
    </citation>
    <scope>NUCLEOTIDE SEQUENCE [LARGE SCALE GENOMIC DNA]</scope>
    <source>
        <strain evidence="2 3">NIES-4017</strain>
    </source>
</reference>
<comment type="caution">
    <text evidence="2">The sequence shown here is derived from an EMBL/GenBank/DDBJ whole genome shotgun (WGS) entry which is preliminary data.</text>
</comment>
<proteinExistence type="predicted"/>
<evidence type="ECO:0000256" key="1">
    <source>
        <dbReference type="SAM" id="MobiDB-lite"/>
    </source>
</evidence>
<organism evidence="2 3">
    <name type="scientific">Astrephomene gubernaculifera</name>
    <dbReference type="NCBI Taxonomy" id="47775"/>
    <lineage>
        <taxon>Eukaryota</taxon>
        <taxon>Viridiplantae</taxon>
        <taxon>Chlorophyta</taxon>
        <taxon>core chlorophytes</taxon>
        <taxon>Chlorophyceae</taxon>
        <taxon>CS clade</taxon>
        <taxon>Chlamydomonadales</taxon>
        <taxon>Astrephomenaceae</taxon>
        <taxon>Astrephomene</taxon>
    </lineage>
</organism>
<dbReference type="EMBL" id="BMAR01000001">
    <property type="protein sequence ID" value="GFR40620.1"/>
    <property type="molecule type" value="Genomic_DNA"/>
</dbReference>
<evidence type="ECO:0000313" key="2">
    <source>
        <dbReference type="EMBL" id="GFR40620.1"/>
    </source>
</evidence>
<gene>
    <name evidence="2" type="ORF">Agub_g1202</name>
</gene>